<keyword evidence="6" id="KW-0808">Transferase</keyword>
<dbReference type="InterPro" id="IPR004358">
    <property type="entry name" value="Sig_transdc_His_kin-like_C"/>
</dbReference>
<evidence type="ECO:0000256" key="9">
    <source>
        <dbReference type="ARBA" id="ARBA00022989"/>
    </source>
</evidence>
<name>A0A9Q9IKF0_9ACTN</name>
<keyword evidence="11 12" id="KW-0472">Membrane</keyword>
<dbReference type="Pfam" id="PF00672">
    <property type="entry name" value="HAMP"/>
    <property type="match status" value="1"/>
</dbReference>
<feature type="transmembrane region" description="Helical" evidence="12">
    <location>
        <begin position="12"/>
        <end position="32"/>
    </location>
</feature>
<dbReference type="SMART" id="SM00304">
    <property type="entry name" value="HAMP"/>
    <property type="match status" value="1"/>
</dbReference>
<keyword evidence="8 15" id="KW-0418">Kinase</keyword>
<dbReference type="Pfam" id="PF02518">
    <property type="entry name" value="HATPase_c"/>
    <property type="match status" value="1"/>
</dbReference>
<proteinExistence type="predicted"/>
<dbReference type="InterPro" id="IPR036097">
    <property type="entry name" value="HisK_dim/P_sf"/>
</dbReference>
<dbReference type="SMART" id="SM00388">
    <property type="entry name" value="HisKA"/>
    <property type="match status" value="1"/>
</dbReference>
<evidence type="ECO:0000313" key="15">
    <source>
        <dbReference type="EMBL" id="UWZ57196.1"/>
    </source>
</evidence>
<keyword evidence="9 12" id="KW-1133">Transmembrane helix</keyword>
<dbReference type="CDD" id="cd06225">
    <property type="entry name" value="HAMP"/>
    <property type="match status" value="1"/>
</dbReference>
<evidence type="ECO:0000256" key="8">
    <source>
        <dbReference type="ARBA" id="ARBA00022777"/>
    </source>
</evidence>
<accession>A0A9Q9IKF0</accession>
<dbReference type="PROSITE" id="PS50109">
    <property type="entry name" value="HIS_KIN"/>
    <property type="match status" value="1"/>
</dbReference>
<feature type="domain" description="Histidine kinase" evidence="13">
    <location>
        <begin position="181"/>
        <end position="388"/>
    </location>
</feature>
<comment type="catalytic activity">
    <reaction evidence="1">
        <text>ATP + protein L-histidine = ADP + protein N-phospho-L-histidine.</text>
        <dbReference type="EC" id="2.7.13.3"/>
    </reaction>
</comment>
<comment type="subcellular location">
    <subcellularLocation>
        <location evidence="3">Cell membrane</location>
    </subcellularLocation>
    <subcellularLocation>
        <location evidence="2">Membrane</location>
        <topology evidence="2">Multi-pass membrane protein</topology>
    </subcellularLocation>
</comment>
<dbReference type="CDD" id="cd00075">
    <property type="entry name" value="HATPase"/>
    <property type="match status" value="1"/>
</dbReference>
<dbReference type="Pfam" id="PF00512">
    <property type="entry name" value="HisKA"/>
    <property type="match status" value="1"/>
</dbReference>
<evidence type="ECO:0000256" key="2">
    <source>
        <dbReference type="ARBA" id="ARBA00004141"/>
    </source>
</evidence>
<dbReference type="InterPro" id="IPR003661">
    <property type="entry name" value="HisK_dim/P_dom"/>
</dbReference>
<dbReference type="PANTHER" id="PTHR45436:SF15">
    <property type="entry name" value="SENSOR HISTIDINE KINASE CUSS"/>
    <property type="match status" value="1"/>
</dbReference>
<dbReference type="PRINTS" id="PR00344">
    <property type="entry name" value="BCTRLSENSOR"/>
</dbReference>
<evidence type="ECO:0000256" key="3">
    <source>
        <dbReference type="ARBA" id="ARBA00004236"/>
    </source>
</evidence>
<evidence type="ECO:0000256" key="12">
    <source>
        <dbReference type="SAM" id="Phobius"/>
    </source>
</evidence>
<keyword evidence="16" id="KW-1185">Reference proteome</keyword>
<evidence type="ECO:0000256" key="7">
    <source>
        <dbReference type="ARBA" id="ARBA00022692"/>
    </source>
</evidence>
<evidence type="ECO:0000259" key="14">
    <source>
        <dbReference type="PROSITE" id="PS50885"/>
    </source>
</evidence>
<keyword evidence="7 12" id="KW-0812">Transmembrane</keyword>
<dbReference type="InterPro" id="IPR003594">
    <property type="entry name" value="HATPase_dom"/>
</dbReference>
<dbReference type="OrthoDB" id="9786919at2"/>
<dbReference type="Proteomes" id="UP001058003">
    <property type="component" value="Chromosome"/>
</dbReference>
<dbReference type="EMBL" id="CP073767">
    <property type="protein sequence ID" value="UWZ57196.1"/>
    <property type="molecule type" value="Genomic_DNA"/>
</dbReference>
<keyword evidence="5" id="KW-0597">Phosphoprotein</keyword>
<dbReference type="GO" id="GO:0000155">
    <property type="term" value="F:phosphorelay sensor kinase activity"/>
    <property type="evidence" value="ECO:0007669"/>
    <property type="project" value="InterPro"/>
</dbReference>
<dbReference type="PANTHER" id="PTHR45436">
    <property type="entry name" value="SENSOR HISTIDINE KINASE YKOH"/>
    <property type="match status" value="1"/>
</dbReference>
<evidence type="ECO:0000256" key="10">
    <source>
        <dbReference type="ARBA" id="ARBA00023012"/>
    </source>
</evidence>
<evidence type="ECO:0000256" key="5">
    <source>
        <dbReference type="ARBA" id="ARBA00022553"/>
    </source>
</evidence>
<gene>
    <name evidence="15" type="ORF">Daura_14110</name>
</gene>
<dbReference type="SUPFAM" id="SSF158472">
    <property type="entry name" value="HAMP domain-like"/>
    <property type="match status" value="1"/>
</dbReference>
<dbReference type="PROSITE" id="PS50885">
    <property type="entry name" value="HAMP"/>
    <property type="match status" value="1"/>
</dbReference>
<dbReference type="InterPro" id="IPR050428">
    <property type="entry name" value="TCS_sensor_his_kinase"/>
</dbReference>
<dbReference type="KEGG" id="daur:Daura_14110"/>
<evidence type="ECO:0000313" key="16">
    <source>
        <dbReference type="Proteomes" id="UP001058003"/>
    </source>
</evidence>
<feature type="domain" description="HAMP" evidence="14">
    <location>
        <begin position="120"/>
        <end position="173"/>
    </location>
</feature>
<organism evidence="15 16">
    <name type="scientific">Dactylosporangium aurantiacum</name>
    <dbReference type="NCBI Taxonomy" id="35754"/>
    <lineage>
        <taxon>Bacteria</taxon>
        <taxon>Bacillati</taxon>
        <taxon>Actinomycetota</taxon>
        <taxon>Actinomycetes</taxon>
        <taxon>Micromonosporales</taxon>
        <taxon>Micromonosporaceae</taxon>
        <taxon>Dactylosporangium</taxon>
    </lineage>
</organism>
<dbReference type="Gene3D" id="6.10.340.10">
    <property type="match status" value="1"/>
</dbReference>
<protein>
    <recommendedName>
        <fullName evidence="4">histidine kinase</fullName>
        <ecNumber evidence="4">2.7.13.3</ecNumber>
    </recommendedName>
</protein>
<dbReference type="SUPFAM" id="SSF55874">
    <property type="entry name" value="ATPase domain of HSP90 chaperone/DNA topoisomerase II/histidine kinase"/>
    <property type="match status" value="1"/>
</dbReference>
<keyword evidence="10" id="KW-0902">Two-component regulatory system</keyword>
<dbReference type="InterPro" id="IPR036890">
    <property type="entry name" value="HATPase_C_sf"/>
</dbReference>
<dbReference type="CDD" id="cd00082">
    <property type="entry name" value="HisKA"/>
    <property type="match status" value="1"/>
</dbReference>
<dbReference type="AlphaFoldDB" id="A0A9Q9IKF0"/>
<sequence length="388" mass="40660">MRLTVRVRLTLLYTLLFAAGGAVVVAVTYGLLAANLRTPERTVEVEMSPEFRDACLRVLGGGAETEPGLRSKCRLAYDEGVLAGAQSQRATILDSLLRFSLATLGVSTLLSAAGGWVVAGRVLRPVHRITAAARAASEHNLAARVALGGPRDELRRLADTFDAMLDRLEAAFTGQRRFIANAGHELRTPLTVMRATIDVVLAKPAPSREELLRMADDVRSAVGHAEALIEALLTLARNDAGLTVREPVDLATSVQDVLDGTDPAGRRLHLDLEPALTAGDPVLLERLAANLVDNALRYNVDGGDVWVSTGTDGGGAVLAVTNTGPVIDPADTDGLFAPFHRHTRTGNDGLGLGLAIVASIASVHGGHAAAVPNPGGGLRVTVRLPAPV</sequence>
<evidence type="ECO:0000256" key="4">
    <source>
        <dbReference type="ARBA" id="ARBA00012438"/>
    </source>
</evidence>
<dbReference type="GO" id="GO:0005886">
    <property type="term" value="C:plasma membrane"/>
    <property type="evidence" value="ECO:0007669"/>
    <property type="project" value="UniProtKB-SubCell"/>
</dbReference>
<dbReference type="SUPFAM" id="SSF47384">
    <property type="entry name" value="Homodimeric domain of signal transducing histidine kinase"/>
    <property type="match status" value="1"/>
</dbReference>
<evidence type="ECO:0000256" key="6">
    <source>
        <dbReference type="ARBA" id="ARBA00022679"/>
    </source>
</evidence>
<reference evidence="15" key="1">
    <citation type="submission" date="2021-04" db="EMBL/GenBank/DDBJ databases">
        <title>Dactylosporangium aurantiacum NRRL B-8018 full assembly.</title>
        <authorList>
            <person name="Hartkoorn R.C."/>
            <person name="Beaudoing E."/>
            <person name="Hot D."/>
        </authorList>
    </citation>
    <scope>NUCLEOTIDE SEQUENCE</scope>
    <source>
        <strain evidence="15">NRRL B-8018</strain>
    </source>
</reference>
<dbReference type="InterPro" id="IPR003660">
    <property type="entry name" value="HAMP_dom"/>
</dbReference>
<dbReference type="RefSeq" id="WP_033362691.1">
    <property type="nucleotide sequence ID" value="NZ_CP073767.1"/>
</dbReference>
<evidence type="ECO:0000256" key="1">
    <source>
        <dbReference type="ARBA" id="ARBA00000085"/>
    </source>
</evidence>
<dbReference type="InterPro" id="IPR005467">
    <property type="entry name" value="His_kinase_dom"/>
</dbReference>
<dbReference type="Gene3D" id="1.10.287.130">
    <property type="match status" value="1"/>
</dbReference>
<feature type="transmembrane region" description="Helical" evidence="12">
    <location>
        <begin position="99"/>
        <end position="119"/>
    </location>
</feature>
<dbReference type="Gene3D" id="3.30.565.10">
    <property type="entry name" value="Histidine kinase-like ATPase, C-terminal domain"/>
    <property type="match status" value="1"/>
</dbReference>
<dbReference type="SMART" id="SM00387">
    <property type="entry name" value="HATPase_c"/>
    <property type="match status" value="1"/>
</dbReference>
<dbReference type="EC" id="2.7.13.3" evidence="4"/>
<evidence type="ECO:0000256" key="11">
    <source>
        <dbReference type="ARBA" id="ARBA00023136"/>
    </source>
</evidence>
<evidence type="ECO:0000259" key="13">
    <source>
        <dbReference type="PROSITE" id="PS50109"/>
    </source>
</evidence>